<dbReference type="EC" id="2.7.13.3" evidence="3"/>
<name>A0ABY5VK73_9FIRM</name>
<dbReference type="PROSITE" id="PS50109">
    <property type="entry name" value="HIS_KIN"/>
    <property type="match status" value="1"/>
</dbReference>
<evidence type="ECO:0000256" key="1">
    <source>
        <dbReference type="ARBA" id="ARBA00000085"/>
    </source>
</evidence>
<evidence type="ECO:0000256" key="2">
    <source>
        <dbReference type="ARBA" id="ARBA00004651"/>
    </source>
</evidence>
<reference evidence="17" key="1">
    <citation type="journal article" date="2022" name="Cell">
        <title>Design, construction, and in vivo augmentation of a complex gut microbiome.</title>
        <authorList>
            <person name="Cheng A.G."/>
            <person name="Ho P.Y."/>
            <person name="Aranda-Diaz A."/>
            <person name="Jain S."/>
            <person name="Yu F.B."/>
            <person name="Meng X."/>
            <person name="Wang M."/>
            <person name="Iakiviak M."/>
            <person name="Nagashima K."/>
            <person name="Zhao A."/>
            <person name="Murugkar P."/>
            <person name="Patil A."/>
            <person name="Atabakhsh K."/>
            <person name="Weakley A."/>
            <person name="Yan J."/>
            <person name="Brumbaugh A.R."/>
            <person name="Higginbottom S."/>
            <person name="Dimas A."/>
            <person name="Shiver A.L."/>
            <person name="Deutschbauer A."/>
            <person name="Neff N."/>
            <person name="Sonnenburg J.L."/>
            <person name="Huang K.C."/>
            <person name="Fischbach M.A."/>
        </authorList>
    </citation>
    <scope>NUCLEOTIDE SEQUENCE</scope>
    <source>
        <strain evidence="17">DSM 19829</strain>
    </source>
</reference>
<evidence type="ECO:0000256" key="14">
    <source>
        <dbReference type="SAM" id="Phobius"/>
    </source>
</evidence>
<dbReference type="InterPro" id="IPR010559">
    <property type="entry name" value="Sig_transdc_His_kin_internal"/>
</dbReference>
<dbReference type="Pfam" id="PF02518">
    <property type="entry name" value="HATPase_c"/>
    <property type="match status" value="1"/>
</dbReference>
<dbReference type="SMART" id="SM00387">
    <property type="entry name" value="HATPase_c"/>
    <property type="match status" value="1"/>
</dbReference>
<dbReference type="PANTHER" id="PTHR34220:SF11">
    <property type="entry name" value="SENSOR PROTEIN KINASE HPTS"/>
    <property type="match status" value="1"/>
</dbReference>
<evidence type="ECO:0000256" key="13">
    <source>
        <dbReference type="ARBA" id="ARBA00023136"/>
    </source>
</evidence>
<dbReference type="InterPro" id="IPR005467">
    <property type="entry name" value="His_kinase_dom"/>
</dbReference>
<evidence type="ECO:0000256" key="6">
    <source>
        <dbReference type="ARBA" id="ARBA00022679"/>
    </source>
</evidence>
<dbReference type="PANTHER" id="PTHR34220">
    <property type="entry name" value="SENSOR HISTIDINE KINASE YPDA"/>
    <property type="match status" value="1"/>
</dbReference>
<evidence type="ECO:0000256" key="10">
    <source>
        <dbReference type="ARBA" id="ARBA00022840"/>
    </source>
</evidence>
<keyword evidence="4" id="KW-1003">Cell membrane</keyword>
<proteinExistence type="predicted"/>
<sequence>MTDKDVKKKRMRSLKELLLPRILLGNYLVIIIALLVTSIGVYNFLKNEIGRTQVKVLQQISDLNQLNMNAVKNTMTDLYSGIQSFINLNSIEKFDEAQAALVMKETQRCFSNMGVDSMVDIILKDVGTYTSDGDMSRVDALKKTVRYTHLISGSRTESWYMNFSNREDSEKGILLSFGRTLFDEDGDAAGIVIISTSQKTLLRSYKNTLNENNVIYILDESGIVISHSNPRLIGFSFYYMPTFEKKVGPYNSYTVKTKNNRPVLLSNYHNEESGWTFVEELDLTSKLKDYSWTIIIVIAGVMLCSIFMVGLDFVMINKVTNSLTRFSRHIKSLQPDINNDITEIPVQEDYAEINIITERFNKMLARIQELIQNIKINERKKRKVEFDFLQAQIEPHFLRNTLLTLKSLIALGESRKAMSMLDDFNALLRIPMMVEKQFVPVYEEVELVMHYMAIMEYRFDKRFLLQIQMPEEIKHVLVPRMILQPVAANALFHGFAEKEDNAIITITAYEQEEDLYIVINDNGEGMTEEQIQMVLAGKRNVNSHHGVGLQNVKSRLQLIYGERARLEIKSTVNVGTEVTLVFAGYRSVYFNDEENQT</sequence>
<feature type="transmembrane region" description="Helical" evidence="14">
    <location>
        <begin position="21"/>
        <end position="45"/>
    </location>
</feature>
<evidence type="ECO:0000256" key="4">
    <source>
        <dbReference type="ARBA" id="ARBA00022475"/>
    </source>
</evidence>
<feature type="domain" description="HAMP" evidence="16">
    <location>
        <begin position="317"/>
        <end position="372"/>
    </location>
</feature>
<evidence type="ECO:0000256" key="8">
    <source>
        <dbReference type="ARBA" id="ARBA00022741"/>
    </source>
</evidence>
<dbReference type="Gene3D" id="6.10.340.10">
    <property type="match status" value="1"/>
</dbReference>
<dbReference type="GO" id="GO:0016301">
    <property type="term" value="F:kinase activity"/>
    <property type="evidence" value="ECO:0007669"/>
    <property type="project" value="UniProtKB-KW"/>
</dbReference>
<evidence type="ECO:0000256" key="9">
    <source>
        <dbReference type="ARBA" id="ARBA00022777"/>
    </source>
</evidence>
<comment type="catalytic activity">
    <reaction evidence="1">
        <text>ATP + protein L-histidine = ADP + protein N-phospho-L-histidine.</text>
        <dbReference type="EC" id="2.7.13.3"/>
    </reaction>
</comment>
<dbReference type="SUPFAM" id="SSF55874">
    <property type="entry name" value="ATPase domain of HSP90 chaperone/DNA topoisomerase II/histidine kinase"/>
    <property type="match status" value="1"/>
</dbReference>
<dbReference type="PROSITE" id="PS50885">
    <property type="entry name" value="HAMP"/>
    <property type="match status" value="1"/>
</dbReference>
<keyword evidence="12" id="KW-0902">Two-component regulatory system</keyword>
<organism evidence="17 18">
    <name type="scientific">Ruminococcus gauvreauii</name>
    <dbReference type="NCBI Taxonomy" id="438033"/>
    <lineage>
        <taxon>Bacteria</taxon>
        <taxon>Bacillati</taxon>
        <taxon>Bacillota</taxon>
        <taxon>Clostridia</taxon>
        <taxon>Eubacteriales</taxon>
        <taxon>Oscillospiraceae</taxon>
        <taxon>Ruminococcus</taxon>
    </lineage>
</organism>
<keyword evidence="18" id="KW-1185">Reference proteome</keyword>
<dbReference type="EMBL" id="CP102290">
    <property type="protein sequence ID" value="UWP60969.1"/>
    <property type="molecule type" value="Genomic_DNA"/>
</dbReference>
<keyword evidence="5" id="KW-0597">Phosphoprotein</keyword>
<dbReference type="InterPro" id="IPR003660">
    <property type="entry name" value="HAMP_dom"/>
</dbReference>
<dbReference type="InterPro" id="IPR050640">
    <property type="entry name" value="Bact_2-comp_sensor_kinase"/>
</dbReference>
<evidence type="ECO:0000256" key="7">
    <source>
        <dbReference type="ARBA" id="ARBA00022692"/>
    </source>
</evidence>
<gene>
    <name evidence="17" type="ORF">NQ502_08055</name>
</gene>
<evidence type="ECO:0000259" key="15">
    <source>
        <dbReference type="PROSITE" id="PS50109"/>
    </source>
</evidence>
<dbReference type="InterPro" id="IPR036890">
    <property type="entry name" value="HATPase_C_sf"/>
</dbReference>
<keyword evidence="10" id="KW-0067">ATP-binding</keyword>
<comment type="subcellular location">
    <subcellularLocation>
        <location evidence="2">Cell membrane</location>
        <topology evidence="2">Multi-pass membrane protein</topology>
    </subcellularLocation>
</comment>
<evidence type="ECO:0000256" key="11">
    <source>
        <dbReference type="ARBA" id="ARBA00022989"/>
    </source>
</evidence>
<accession>A0ABY5VK73</accession>
<evidence type="ECO:0000259" key="16">
    <source>
        <dbReference type="PROSITE" id="PS50885"/>
    </source>
</evidence>
<evidence type="ECO:0000313" key="18">
    <source>
        <dbReference type="Proteomes" id="UP001060164"/>
    </source>
</evidence>
<keyword evidence="11 14" id="KW-1133">Transmembrane helix</keyword>
<dbReference type="Pfam" id="PF06580">
    <property type="entry name" value="His_kinase"/>
    <property type="match status" value="1"/>
</dbReference>
<dbReference type="RefSeq" id="WP_028530054.1">
    <property type="nucleotide sequence ID" value="NZ_CABLBR010000041.1"/>
</dbReference>
<dbReference type="Gene3D" id="3.30.565.10">
    <property type="entry name" value="Histidine kinase-like ATPase, C-terminal domain"/>
    <property type="match status" value="1"/>
</dbReference>
<keyword evidence="8" id="KW-0547">Nucleotide-binding</keyword>
<keyword evidence="7 14" id="KW-0812">Transmembrane</keyword>
<feature type="transmembrane region" description="Helical" evidence="14">
    <location>
        <begin position="290"/>
        <end position="316"/>
    </location>
</feature>
<evidence type="ECO:0000256" key="3">
    <source>
        <dbReference type="ARBA" id="ARBA00012438"/>
    </source>
</evidence>
<feature type="domain" description="Histidine kinase" evidence="15">
    <location>
        <begin position="413"/>
        <end position="586"/>
    </location>
</feature>
<dbReference type="InterPro" id="IPR003594">
    <property type="entry name" value="HATPase_dom"/>
</dbReference>
<keyword evidence="6" id="KW-0808">Transferase</keyword>
<evidence type="ECO:0000313" key="17">
    <source>
        <dbReference type="EMBL" id="UWP60969.1"/>
    </source>
</evidence>
<dbReference type="Proteomes" id="UP001060164">
    <property type="component" value="Chromosome"/>
</dbReference>
<keyword evidence="13 14" id="KW-0472">Membrane</keyword>
<evidence type="ECO:0000256" key="5">
    <source>
        <dbReference type="ARBA" id="ARBA00022553"/>
    </source>
</evidence>
<evidence type="ECO:0000256" key="12">
    <source>
        <dbReference type="ARBA" id="ARBA00023012"/>
    </source>
</evidence>
<protein>
    <recommendedName>
        <fullName evidence="3">histidine kinase</fullName>
        <ecNumber evidence="3">2.7.13.3</ecNumber>
    </recommendedName>
</protein>
<keyword evidence="9 17" id="KW-0418">Kinase</keyword>